<gene>
    <name evidence="2" type="ORF">N5I32_06965</name>
</gene>
<dbReference type="InterPro" id="IPR052194">
    <property type="entry name" value="MESH1"/>
</dbReference>
<feature type="domain" description="HD/PDEase" evidence="1">
    <location>
        <begin position="24"/>
        <end position="130"/>
    </location>
</feature>
<dbReference type="PANTHER" id="PTHR46246">
    <property type="entry name" value="GUANOSINE-3',5'-BIS(DIPHOSPHATE) 3'-PYROPHOSPHOHYDROLASE MESH1"/>
    <property type="match status" value="1"/>
</dbReference>
<dbReference type="SMART" id="SM00471">
    <property type="entry name" value="HDc"/>
    <property type="match status" value="1"/>
</dbReference>
<evidence type="ECO:0000313" key="3">
    <source>
        <dbReference type="Proteomes" id="UP001205601"/>
    </source>
</evidence>
<sequence>MDIIERAKEFAMRAHDGQVRKGAAREPYTVHLEEVAALAVRFGGSEAVIAAAWLHDTIEDCSVTAGDLRTLFGEEITALVLELTDDKNLPKAERKRQQVLKAPHKSTGATLVKICDKMSNVRAVGETPPVGWPRARQIAYLDWAEEVVGALPAGAEPARAEFRRVLAGTRALLGRAAE</sequence>
<organism evidence="2 3">
    <name type="scientific">Albidovulum sediminis</name>
    <dbReference type="NCBI Taxonomy" id="3066345"/>
    <lineage>
        <taxon>Bacteria</taxon>
        <taxon>Pseudomonadati</taxon>
        <taxon>Pseudomonadota</taxon>
        <taxon>Alphaproteobacteria</taxon>
        <taxon>Rhodobacterales</taxon>
        <taxon>Paracoccaceae</taxon>
        <taxon>Albidovulum</taxon>
    </lineage>
</organism>
<accession>A0ABT2NMQ8</accession>
<dbReference type="EMBL" id="JAOCQF010000001">
    <property type="protein sequence ID" value="MCT8329249.1"/>
    <property type="molecule type" value="Genomic_DNA"/>
</dbReference>
<proteinExistence type="predicted"/>
<dbReference type="SUPFAM" id="SSF109604">
    <property type="entry name" value="HD-domain/PDEase-like"/>
    <property type="match status" value="1"/>
</dbReference>
<dbReference type="Proteomes" id="UP001205601">
    <property type="component" value="Unassembled WGS sequence"/>
</dbReference>
<reference evidence="3" key="1">
    <citation type="submission" date="2023-07" db="EMBL/GenBank/DDBJ databases">
        <title>Defluviimonas sediminis sp. nov., isolated from mangrove sediment.</title>
        <authorList>
            <person name="Liu L."/>
            <person name="Li J."/>
            <person name="Huang Y."/>
            <person name="Pan J."/>
            <person name="Li M."/>
        </authorList>
    </citation>
    <scope>NUCLEOTIDE SEQUENCE [LARGE SCALE GENOMIC DNA]</scope>
    <source>
        <strain evidence="3">FT324</strain>
    </source>
</reference>
<dbReference type="CDD" id="cd00077">
    <property type="entry name" value="HDc"/>
    <property type="match status" value="1"/>
</dbReference>
<name>A0ABT2NMQ8_9RHOB</name>
<dbReference type="RefSeq" id="WP_261494666.1">
    <property type="nucleotide sequence ID" value="NZ_JAOCQF010000001.1"/>
</dbReference>
<dbReference type="Pfam" id="PF13328">
    <property type="entry name" value="HD_4"/>
    <property type="match status" value="1"/>
</dbReference>
<protein>
    <submittedName>
        <fullName evidence="2">HD domain-containing protein</fullName>
    </submittedName>
</protein>
<dbReference type="Gene3D" id="1.10.3210.10">
    <property type="entry name" value="Hypothetical protein af1432"/>
    <property type="match status" value="1"/>
</dbReference>
<dbReference type="PANTHER" id="PTHR46246:SF1">
    <property type="entry name" value="GUANOSINE-3',5'-BIS(DIPHOSPHATE) 3'-PYROPHOSPHOHYDROLASE MESH1"/>
    <property type="match status" value="1"/>
</dbReference>
<dbReference type="InterPro" id="IPR003607">
    <property type="entry name" value="HD/PDEase_dom"/>
</dbReference>
<evidence type="ECO:0000259" key="1">
    <source>
        <dbReference type="SMART" id="SM00471"/>
    </source>
</evidence>
<keyword evidence="3" id="KW-1185">Reference proteome</keyword>
<evidence type="ECO:0000313" key="2">
    <source>
        <dbReference type="EMBL" id="MCT8329249.1"/>
    </source>
</evidence>
<comment type="caution">
    <text evidence="2">The sequence shown here is derived from an EMBL/GenBank/DDBJ whole genome shotgun (WGS) entry which is preliminary data.</text>
</comment>